<keyword evidence="2" id="KW-1185">Reference proteome</keyword>
<evidence type="ECO:0000313" key="1">
    <source>
        <dbReference type="EMBL" id="TNN34551.1"/>
    </source>
</evidence>
<protein>
    <submittedName>
        <fullName evidence="1">Uncharacterized protein</fullName>
    </submittedName>
</protein>
<evidence type="ECO:0000313" key="2">
    <source>
        <dbReference type="Proteomes" id="UP000314294"/>
    </source>
</evidence>
<dbReference type="Proteomes" id="UP000314294">
    <property type="component" value="Unassembled WGS sequence"/>
</dbReference>
<reference evidence="1 2" key="1">
    <citation type="submission" date="2019-03" db="EMBL/GenBank/DDBJ databases">
        <title>First draft genome of Liparis tanakae, snailfish: a comprehensive survey of snailfish specific genes.</title>
        <authorList>
            <person name="Kim W."/>
            <person name="Song I."/>
            <person name="Jeong J.-H."/>
            <person name="Kim D."/>
            <person name="Kim S."/>
            <person name="Ryu S."/>
            <person name="Song J.Y."/>
            <person name="Lee S.K."/>
        </authorList>
    </citation>
    <scope>NUCLEOTIDE SEQUENCE [LARGE SCALE GENOMIC DNA]</scope>
    <source>
        <tissue evidence="1">Muscle</tissue>
    </source>
</reference>
<accession>A0A4Z2F1A8</accession>
<proteinExistence type="predicted"/>
<dbReference type="AlphaFoldDB" id="A0A4Z2F1A8"/>
<comment type="caution">
    <text evidence="1">The sequence shown here is derived from an EMBL/GenBank/DDBJ whole genome shotgun (WGS) entry which is preliminary data.</text>
</comment>
<organism evidence="1 2">
    <name type="scientific">Liparis tanakae</name>
    <name type="common">Tanaka's snailfish</name>
    <dbReference type="NCBI Taxonomy" id="230148"/>
    <lineage>
        <taxon>Eukaryota</taxon>
        <taxon>Metazoa</taxon>
        <taxon>Chordata</taxon>
        <taxon>Craniata</taxon>
        <taxon>Vertebrata</taxon>
        <taxon>Euteleostomi</taxon>
        <taxon>Actinopterygii</taxon>
        <taxon>Neopterygii</taxon>
        <taxon>Teleostei</taxon>
        <taxon>Neoteleostei</taxon>
        <taxon>Acanthomorphata</taxon>
        <taxon>Eupercaria</taxon>
        <taxon>Perciformes</taxon>
        <taxon>Cottioidei</taxon>
        <taxon>Cottales</taxon>
        <taxon>Liparidae</taxon>
        <taxon>Liparis</taxon>
    </lineage>
</organism>
<name>A0A4Z2F1A8_9TELE</name>
<sequence length="59" mass="6828">MVTERGREKKSCGQKTFVLFCSRTNTIYRLPNTSPAPFPEHDRRPFREVGAWLQANSKS</sequence>
<gene>
    <name evidence="1" type="ORF">EYF80_055288</name>
</gene>
<dbReference type="EMBL" id="SRLO01001939">
    <property type="protein sequence ID" value="TNN34551.1"/>
    <property type="molecule type" value="Genomic_DNA"/>
</dbReference>